<accession>A0ABY8H6N1</accession>
<dbReference type="Proteomes" id="UP001219037">
    <property type="component" value="Chromosome"/>
</dbReference>
<evidence type="ECO:0000313" key="2">
    <source>
        <dbReference type="Proteomes" id="UP001219037"/>
    </source>
</evidence>
<name>A0ABY8H6N1_9MICC</name>
<evidence type="ECO:0008006" key="3">
    <source>
        <dbReference type="Google" id="ProtNLM"/>
    </source>
</evidence>
<dbReference type="EMBL" id="CP121252">
    <property type="protein sequence ID" value="WFP16302.1"/>
    <property type="molecule type" value="Genomic_DNA"/>
</dbReference>
<keyword evidence="2" id="KW-1185">Reference proteome</keyword>
<dbReference type="RefSeq" id="WP_278157453.1">
    <property type="nucleotide sequence ID" value="NZ_CP121252.1"/>
</dbReference>
<protein>
    <recommendedName>
        <fullName evidence="3">LppA-like lipoprotein</fullName>
    </recommendedName>
</protein>
<gene>
    <name evidence="1" type="ORF">P8192_13105</name>
</gene>
<proteinExistence type="predicted"/>
<dbReference type="PROSITE" id="PS51257">
    <property type="entry name" value="PROKAR_LIPOPROTEIN"/>
    <property type="match status" value="1"/>
</dbReference>
<sequence length="203" mass="21761">MSLPRSRRRRPLHSGGALLVLGLTALVLAGCSIGSSPNEAEELAQLTPQQARDGSVELLEQIQARVPAEAIDDAEPLPRPGEIERSLITCEDLLGSDVSSSSTEERGVTYPAGASLRLTDDADGEALAEGLLDALEQDEGWAASERTVTVNGEEQASRSLTTDDGYLITIRARSDRDGDPLLNVNAWSPCFALGEEYSIHEKY</sequence>
<organism evidence="1 2">
    <name type="scientific">Citricoccus muralis</name>
    <dbReference type="NCBI Taxonomy" id="169134"/>
    <lineage>
        <taxon>Bacteria</taxon>
        <taxon>Bacillati</taxon>
        <taxon>Actinomycetota</taxon>
        <taxon>Actinomycetes</taxon>
        <taxon>Micrococcales</taxon>
        <taxon>Micrococcaceae</taxon>
        <taxon>Citricoccus</taxon>
    </lineage>
</organism>
<evidence type="ECO:0000313" key="1">
    <source>
        <dbReference type="EMBL" id="WFP16302.1"/>
    </source>
</evidence>
<reference evidence="1 2" key="1">
    <citation type="submission" date="2023-04" db="EMBL/GenBank/DDBJ databases">
        <title>Funneling lignin-derived compounds into biodiesel using alkali-halophilic Citricoccus sp. P2.</title>
        <authorList>
            <person name="Luo C.-B."/>
        </authorList>
    </citation>
    <scope>NUCLEOTIDE SEQUENCE [LARGE SCALE GENOMIC DNA]</scope>
    <source>
        <strain evidence="1 2">P2</strain>
    </source>
</reference>